<dbReference type="Proteomes" id="UP001064262">
    <property type="component" value="Unassembled WGS sequence"/>
</dbReference>
<dbReference type="Pfam" id="PF19924">
    <property type="entry name" value="DUF6387"/>
    <property type="match status" value="1"/>
</dbReference>
<dbReference type="InterPro" id="IPR045664">
    <property type="entry name" value="DUF6387"/>
</dbReference>
<comment type="caution">
    <text evidence="1">The sequence shown here is derived from an EMBL/GenBank/DDBJ whole genome shotgun (WGS) entry which is preliminary data.</text>
</comment>
<sequence length="290" mass="33273">MTKKINSKKDLPKEFSLEKYNSLTIMSDKDFFRQLYWRMFFNDPDWTEGAYFIQNGSDSKMPSDSTDPFNEFVSKHPDEFYEQFNGNKEAFERFAVNSNNSLRISSGDGVRGLSRLDVVALSKATDTHGERGGKKLVIDIEEFNCSSMEPGGESHGWISARASDSINKIIDNELCLVVDLNLPDEILIDDLKNLLPMWRKELNVKEVPIEINNSWSIVRRKILEYKIIPYMDLISWSLEQELIIAQGVLAVSLFPDGEKDVFAIVQTVRPFIEKLVSEGSLEKLRREISK</sequence>
<name>A0A9J6PIP7_9GAMM</name>
<dbReference type="EMBL" id="JAODIM010000033">
    <property type="protein sequence ID" value="MCU5776347.1"/>
    <property type="molecule type" value="Genomic_DNA"/>
</dbReference>
<keyword evidence="2" id="KW-1185">Reference proteome</keyword>
<protein>
    <submittedName>
        <fullName evidence="1">DUF6387 family protein</fullName>
    </submittedName>
</protein>
<evidence type="ECO:0000313" key="2">
    <source>
        <dbReference type="Proteomes" id="UP001064262"/>
    </source>
</evidence>
<organism evidence="1 2">
    <name type="scientific">Winslowiella arboricola</name>
    <dbReference type="NCBI Taxonomy" id="2978220"/>
    <lineage>
        <taxon>Bacteria</taxon>
        <taxon>Pseudomonadati</taxon>
        <taxon>Pseudomonadota</taxon>
        <taxon>Gammaproteobacteria</taxon>
        <taxon>Enterobacterales</taxon>
        <taxon>Erwiniaceae</taxon>
        <taxon>Winslowiella</taxon>
    </lineage>
</organism>
<gene>
    <name evidence="1" type="ORF">N5923_02390</name>
</gene>
<proteinExistence type="predicted"/>
<reference evidence="1" key="1">
    <citation type="submission" date="2022-09" db="EMBL/GenBank/DDBJ databases">
        <title>Winslowiella arboricola sp. nov., isolated from bleeding cankers on broadleaf hosts.</title>
        <authorList>
            <person name="Brady C."/>
            <person name="Kaur S."/>
            <person name="Crampton B."/>
            <person name="Maddock D."/>
            <person name="Arnold D."/>
            <person name="Denman S."/>
        </authorList>
    </citation>
    <scope>NUCLEOTIDE SEQUENCE</scope>
    <source>
        <strain evidence="1">BAC 15a-03b</strain>
    </source>
</reference>
<dbReference type="AlphaFoldDB" id="A0A9J6PIP7"/>
<dbReference type="RefSeq" id="WP_267145209.1">
    <property type="nucleotide sequence ID" value="NZ_JAODIM010000033.1"/>
</dbReference>
<evidence type="ECO:0000313" key="1">
    <source>
        <dbReference type="EMBL" id="MCU5776347.1"/>
    </source>
</evidence>
<accession>A0A9J6PIP7</accession>